<evidence type="ECO:0008006" key="4">
    <source>
        <dbReference type="Google" id="ProtNLM"/>
    </source>
</evidence>
<dbReference type="EMBL" id="CP003025">
    <property type="protein sequence ID" value="AGS05370.1"/>
    <property type="molecule type" value="Genomic_DNA"/>
</dbReference>
<keyword evidence="1" id="KW-0472">Membrane</keyword>
<keyword evidence="1" id="KW-0812">Transmembrane</keyword>
<evidence type="ECO:0000313" key="2">
    <source>
        <dbReference type="EMBL" id="AGS05370.1"/>
    </source>
</evidence>
<dbReference type="KEGG" id="slu:KE3_0871"/>
<proteinExistence type="predicted"/>
<reference evidence="2 3" key="1">
    <citation type="journal article" date="2013" name="BMC Microbiol.">
        <title>Dynamics of fecal microbial communities in children with diarrhea of unknown etiology and genomic analysis of associated Streptococcus lutetiensis.</title>
        <authorList>
            <person name="Jin D."/>
            <person name="Chen C."/>
            <person name="Li L."/>
            <person name="Lu S."/>
            <person name="Li Z."/>
            <person name="Zhou Z."/>
            <person name="Jing H."/>
            <person name="Xu Y."/>
            <person name="Du P."/>
            <person name="Wang H."/>
            <person name="Xiong Y."/>
            <person name="Zheng H."/>
            <person name="Bai X."/>
            <person name="Sun H."/>
            <person name="Wang L."/>
            <person name="Ye C."/>
            <person name="Gottschalk M."/>
            <person name="Xu J."/>
        </authorList>
    </citation>
    <scope>NUCLEOTIDE SEQUENCE [LARGE SCALE GENOMIC DNA]</scope>
    <source>
        <strain evidence="2 3">033</strain>
    </source>
</reference>
<organism evidence="2 3">
    <name type="scientific">Streptococcus lutetiensis 033</name>
    <dbReference type="NCBI Taxonomy" id="1076934"/>
    <lineage>
        <taxon>Bacteria</taxon>
        <taxon>Bacillati</taxon>
        <taxon>Bacillota</taxon>
        <taxon>Bacilli</taxon>
        <taxon>Lactobacillales</taxon>
        <taxon>Streptococcaceae</taxon>
        <taxon>Streptococcus</taxon>
    </lineage>
</organism>
<dbReference type="AlphaFoldDB" id="A0AB33ALJ6"/>
<accession>A0AB33ALJ6</accession>
<feature type="transmembrane region" description="Helical" evidence="1">
    <location>
        <begin position="32"/>
        <end position="50"/>
    </location>
</feature>
<evidence type="ECO:0000313" key="3">
    <source>
        <dbReference type="Proteomes" id="UP000015268"/>
    </source>
</evidence>
<name>A0AB33ALJ6_9STRE</name>
<keyword evidence="3" id="KW-1185">Reference proteome</keyword>
<dbReference type="Proteomes" id="UP000015268">
    <property type="component" value="Chromosome"/>
</dbReference>
<gene>
    <name evidence="2" type="ORF">KE3_0871</name>
</gene>
<sequence>MKKNELLEQDIIDKIEDARYVKPEKKNNRHSLFYLIVVFLVTVSVIFSLLRFF</sequence>
<keyword evidence="1" id="KW-1133">Transmembrane helix</keyword>
<protein>
    <recommendedName>
        <fullName evidence="4">XRE family transcriptional regulator</fullName>
    </recommendedName>
</protein>
<dbReference type="RefSeq" id="WP_020916652.1">
    <property type="nucleotide sequence ID" value="NC_021900.1"/>
</dbReference>
<evidence type="ECO:0000256" key="1">
    <source>
        <dbReference type="SAM" id="Phobius"/>
    </source>
</evidence>